<reference evidence="4 5" key="1">
    <citation type="journal article" date="2015" name="Stand. Genomic Sci.">
        <title>Genomic Encyclopedia of Bacterial and Archaeal Type Strains, Phase III: the genomes of soil and plant-associated and newly described type strains.</title>
        <authorList>
            <person name="Whitman W.B."/>
            <person name="Woyke T."/>
            <person name="Klenk H.P."/>
            <person name="Zhou Y."/>
            <person name="Lilburn T.G."/>
            <person name="Beck B.J."/>
            <person name="De Vos P."/>
            <person name="Vandamme P."/>
            <person name="Eisen J.A."/>
            <person name="Garrity G."/>
            <person name="Hugenholtz P."/>
            <person name="Kyrpides N.C."/>
        </authorList>
    </citation>
    <scope>NUCLEOTIDE SEQUENCE [LARGE SCALE GENOMIC DNA]</scope>
    <source>
        <strain evidence="4 5">CGMCC 1.10685</strain>
    </source>
</reference>
<keyword evidence="6" id="KW-1185">Reference proteome</keyword>
<dbReference type="InterPro" id="IPR046586">
    <property type="entry name" value="DUF6644"/>
</dbReference>
<accession>A0A562PTG6</accession>
<evidence type="ECO:0000313" key="4">
    <source>
        <dbReference type="EMBL" id="TWI47725.1"/>
    </source>
</evidence>
<dbReference type="EMBL" id="VLKW01000004">
    <property type="protein sequence ID" value="TWI47725.1"/>
    <property type="molecule type" value="Genomic_DNA"/>
</dbReference>
<dbReference type="Pfam" id="PF20349">
    <property type="entry name" value="DUF6644"/>
    <property type="match status" value="1"/>
</dbReference>
<organism evidence="4 5">
    <name type="scientific">Pseudoduganella flava</name>
    <dbReference type="NCBI Taxonomy" id="871742"/>
    <lineage>
        <taxon>Bacteria</taxon>
        <taxon>Pseudomonadati</taxon>
        <taxon>Pseudomonadota</taxon>
        <taxon>Betaproteobacteria</taxon>
        <taxon>Burkholderiales</taxon>
        <taxon>Oxalobacteraceae</taxon>
        <taxon>Telluria group</taxon>
        <taxon>Pseudoduganella</taxon>
    </lineage>
</organism>
<feature type="transmembrane region" description="Helical" evidence="1">
    <location>
        <begin position="139"/>
        <end position="157"/>
    </location>
</feature>
<sequence>MQAWTAWLAGTPVARAMRDGVWLYPAVETVHIIGFAVLVGAVAMFDLRVLGFARRLPVRALGAHVLPWAAASLLLIVPAGLLMFASAPQDFIANPTFRLKLALLAAAGVNAALFHVGVYRGVAHWDAGVAAPVLARAQALLSLLLWTAIVACGRLLAYT</sequence>
<dbReference type="EMBL" id="CP046904">
    <property type="protein sequence ID" value="QGZ39009.1"/>
    <property type="molecule type" value="Genomic_DNA"/>
</dbReference>
<evidence type="ECO:0000313" key="3">
    <source>
        <dbReference type="EMBL" id="QGZ39009.1"/>
    </source>
</evidence>
<dbReference type="AlphaFoldDB" id="A0A562PTG6"/>
<protein>
    <recommendedName>
        <fullName evidence="2">DUF6644 domain-containing protein</fullName>
    </recommendedName>
</protein>
<proteinExistence type="predicted"/>
<dbReference type="Proteomes" id="UP000315112">
    <property type="component" value="Unassembled WGS sequence"/>
</dbReference>
<feature type="transmembrane region" description="Helical" evidence="1">
    <location>
        <begin position="21"/>
        <end position="45"/>
    </location>
</feature>
<keyword evidence="1" id="KW-0472">Membrane</keyword>
<feature type="transmembrane region" description="Helical" evidence="1">
    <location>
        <begin position="99"/>
        <end position="119"/>
    </location>
</feature>
<evidence type="ECO:0000313" key="5">
    <source>
        <dbReference type="Proteomes" id="UP000315112"/>
    </source>
</evidence>
<name>A0A562PTG6_9BURK</name>
<reference evidence="3 6" key="3">
    <citation type="submission" date="2019-12" db="EMBL/GenBank/DDBJ databases">
        <title>Draft Genome Sequences of Six Type Strains of the Genus Massilia.</title>
        <authorList>
            <person name="Miess H."/>
            <person name="Frediansyah A."/>
            <person name="Goeker M."/>
            <person name="Gross H."/>
        </authorList>
    </citation>
    <scope>NUCLEOTIDE SEQUENCE [LARGE SCALE GENOMIC DNA]</scope>
    <source>
        <strain evidence="3 6">DSM 26639</strain>
    </source>
</reference>
<dbReference type="OrthoDB" id="3536934at2"/>
<feature type="domain" description="DUF6644" evidence="2">
    <location>
        <begin position="28"/>
        <end position="158"/>
    </location>
</feature>
<keyword evidence="1" id="KW-0812">Transmembrane</keyword>
<evidence type="ECO:0000256" key="1">
    <source>
        <dbReference type="SAM" id="Phobius"/>
    </source>
</evidence>
<keyword evidence="1" id="KW-1133">Transmembrane helix</keyword>
<evidence type="ECO:0000313" key="6">
    <source>
        <dbReference type="Proteomes" id="UP000437862"/>
    </source>
</evidence>
<gene>
    <name evidence="3" type="ORF">GO485_08070</name>
    <name evidence="4" type="ORF">IP92_02786</name>
</gene>
<evidence type="ECO:0000259" key="2">
    <source>
        <dbReference type="Pfam" id="PF20349"/>
    </source>
</evidence>
<reference evidence="4" key="2">
    <citation type="submission" date="2019-07" db="EMBL/GenBank/DDBJ databases">
        <authorList>
            <person name="Whitman W."/>
            <person name="Huntemann M."/>
            <person name="Clum A."/>
            <person name="Pillay M."/>
            <person name="Palaniappan K."/>
            <person name="Varghese N."/>
            <person name="Mikhailova N."/>
            <person name="Stamatis D."/>
            <person name="Reddy T."/>
            <person name="Daum C."/>
            <person name="Shapiro N."/>
            <person name="Ivanova N."/>
            <person name="Kyrpides N."/>
            <person name="Woyke T."/>
        </authorList>
    </citation>
    <scope>NUCLEOTIDE SEQUENCE</scope>
    <source>
        <strain evidence="4">CGMCC 1.10685</strain>
    </source>
</reference>
<dbReference type="Proteomes" id="UP000437862">
    <property type="component" value="Chromosome"/>
</dbReference>
<dbReference type="RefSeq" id="WP_145875764.1">
    <property type="nucleotide sequence ID" value="NZ_CP046904.1"/>
</dbReference>
<feature type="transmembrane region" description="Helical" evidence="1">
    <location>
        <begin position="65"/>
        <end position="87"/>
    </location>
</feature>